<comment type="pathway">
    <text evidence="1">Cell wall biogenesis; cell wall polysaccharide biosynthesis.</text>
</comment>
<evidence type="ECO:0000256" key="2">
    <source>
        <dbReference type="ARBA" id="ARBA00006739"/>
    </source>
</evidence>
<dbReference type="InterPro" id="IPR001173">
    <property type="entry name" value="Glyco_trans_2-like"/>
</dbReference>
<reference evidence="6 7" key="1">
    <citation type="journal article" date="2019" name="Int. J. Syst. Evol. Microbiol.">
        <title>The Global Catalogue of Microorganisms (GCM) 10K type strain sequencing project: providing services to taxonomists for standard genome sequencing and annotation.</title>
        <authorList>
            <consortium name="The Broad Institute Genomics Platform"/>
            <consortium name="The Broad Institute Genome Sequencing Center for Infectious Disease"/>
            <person name="Wu L."/>
            <person name="Ma J."/>
        </authorList>
    </citation>
    <scope>NUCLEOTIDE SEQUENCE [LARGE SCALE GENOMIC DNA]</scope>
    <source>
        <strain evidence="6 7">JCM 11136</strain>
    </source>
</reference>
<evidence type="ECO:0000259" key="5">
    <source>
        <dbReference type="Pfam" id="PF13632"/>
    </source>
</evidence>
<proteinExistence type="inferred from homology"/>
<keyword evidence="7" id="KW-1185">Reference proteome</keyword>
<dbReference type="Proteomes" id="UP001501578">
    <property type="component" value="Unassembled WGS sequence"/>
</dbReference>
<comment type="similarity">
    <text evidence="2">Belongs to the glycosyltransferase 2 family.</text>
</comment>
<dbReference type="SUPFAM" id="SSF53448">
    <property type="entry name" value="Nucleotide-diphospho-sugar transferases"/>
    <property type="match status" value="1"/>
</dbReference>
<sequence length="290" mass="31519">MNTSRPAIGAVVLTMNNRPGEFPVAMSSLLAQEGVDLDVVVVGNGCEPELVPDGVKTVALPVNVGIPEGRNIGAAGVGGDLIFFFDDDAVLPSPGVLRRLADQFALDSRRAFVQPRIADPRTGRTLRRWVPRLRASDPARAGTVTVMAEGVVMVRREAFEAVGGWPGHFFLFHEGVDLAWRLWDRGFTGHYAGDVVVNHPATDPARHAAFYRLNARNRVWLALRNLPAPLVPVNLAVWALVTLWRFRDPAVLRTSLAGFVEGVKGGYGTRAPMSWSTAARLTRAGRPPFC</sequence>
<evidence type="ECO:0000313" key="6">
    <source>
        <dbReference type="EMBL" id="GAA0944328.1"/>
    </source>
</evidence>
<dbReference type="RefSeq" id="WP_343953311.1">
    <property type="nucleotide sequence ID" value="NZ_BAAAHQ010000036.1"/>
</dbReference>
<dbReference type="EMBL" id="BAAAHQ010000036">
    <property type="protein sequence ID" value="GAA0944328.1"/>
    <property type="molecule type" value="Genomic_DNA"/>
</dbReference>
<keyword evidence="4" id="KW-0808">Transferase</keyword>
<dbReference type="PANTHER" id="PTHR43179">
    <property type="entry name" value="RHAMNOSYLTRANSFERASE WBBL"/>
    <property type="match status" value="1"/>
</dbReference>
<evidence type="ECO:0000256" key="1">
    <source>
        <dbReference type="ARBA" id="ARBA00004776"/>
    </source>
</evidence>
<gene>
    <name evidence="6" type="ORF">GCM10009560_58350</name>
</gene>
<evidence type="ECO:0000256" key="4">
    <source>
        <dbReference type="ARBA" id="ARBA00022679"/>
    </source>
</evidence>
<protein>
    <submittedName>
        <fullName evidence="6">Glycosyltransferase</fullName>
    </submittedName>
</protein>
<comment type="caution">
    <text evidence="6">The sequence shown here is derived from an EMBL/GenBank/DDBJ whole genome shotgun (WGS) entry which is preliminary data.</text>
</comment>
<dbReference type="InterPro" id="IPR029044">
    <property type="entry name" value="Nucleotide-diphossugar_trans"/>
</dbReference>
<name>A0ABN1QL93_9ACTN</name>
<accession>A0ABN1QL93</accession>
<evidence type="ECO:0000313" key="7">
    <source>
        <dbReference type="Proteomes" id="UP001501578"/>
    </source>
</evidence>
<organism evidence="6 7">
    <name type="scientific">Nonomuraea longicatena</name>
    <dbReference type="NCBI Taxonomy" id="83682"/>
    <lineage>
        <taxon>Bacteria</taxon>
        <taxon>Bacillati</taxon>
        <taxon>Actinomycetota</taxon>
        <taxon>Actinomycetes</taxon>
        <taxon>Streptosporangiales</taxon>
        <taxon>Streptosporangiaceae</taxon>
        <taxon>Nonomuraea</taxon>
    </lineage>
</organism>
<keyword evidence="3" id="KW-0328">Glycosyltransferase</keyword>
<feature type="domain" description="Glycosyltransferase 2-like" evidence="5">
    <location>
        <begin position="82"/>
        <end position="200"/>
    </location>
</feature>
<dbReference type="PANTHER" id="PTHR43179:SF12">
    <property type="entry name" value="GALACTOFURANOSYLTRANSFERASE GLFT2"/>
    <property type="match status" value="1"/>
</dbReference>
<dbReference type="Gene3D" id="3.90.550.10">
    <property type="entry name" value="Spore Coat Polysaccharide Biosynthesis Protein SpsA, Chain A"/>
    <property type="match status" value="1"/>
</dbReference>
<evidence type="ECO:0000256" key="3">
    <source>
        <dbReference type="ARBA" id="ARBA00022676"/>
    </source>
</evidence>
<dbReference type="Pfam" id="PF13632">
    <property type="entry name" value="Glyco_trans_2_3"/>
    <property type="match status" value="1"/>
</dbReference>